<reference evidence="1 2" key="1">
    <citation type="journal article" date="2019" name="Int. J. Syst. Evol. Microbiol.">
        <title>The Global Catalogue of Microorganisms (GCM) 10K type strain sequencing project: providing services to taxonomists for standard genome sequencing and annotation.</title>
        <authorList>
            <consortium name="The Broad Institute Genomics Platform"/>
            <consortium name="The Broad Institute Genome Sequencing Center for Infectious Disease"/>
            <person name="Wu L."/>
            <person name="Ma J."/>
        </authorList>
    </citation>
    <scope>NUCLEOTIDE SEQUENCE [LARGE SCALE GENOMIC DNA]</scope>
    <source>
        <strain evidence="1 2">JCM 16013</strain>
    </source>
</reference>
<gene>
    <name evidence="1" type="ORF">GCM10009838_74950</name>
</gene>
<organism evidence="1 2">
    <name type="scientific">Catenulispora subtropica</name>
    <dbReference type="NCBI Taxonomy" id="450798"/>
    <lineage>
        <taxon>Bacteria</taxon>
        <taxon>Bacillati</taxon>
        <taxon>Actinomycetota</taxon>
        <taxon>Actinomycetes</taxon>
        <taxon>Catenulisporales</taxon>
        <taxon>Catenulisporaceae</taxon>
        <taxon>Catenulispora</taxon>
    </lineage>
</organism>
<comment type="caution">
    <text evidence="1">The sequence shown here is derived from an EMBL/GenBank/DDBJ whole genome shotgun (WGS) entry which is preliminary data.</text>
</comment>
<evidence type="ECO:0008006" key="3">
    <source>
        <dbReference type="Google" id="ProtNLM"/>
    </source>
</evidence>
<dbReference type="Proteomes" id="UP001499854">
    <property type="component" value="Unassembled WGS sequence"/>
</dbReference>
<protein>
    <recommendedName>
        <fullName evidence="3">Secreted protein</fullName>
    </recommendedName>
</protein>
<evidence type="ECO:0000313" key="1">
    <source>
        <dbReference type="EMBL" id="GAA1998600.1"/>
    </source>
</evidence>
<evidence type="ECO:0000313" key="2">
    <source>
        <dbReference type="Proteomes" id="UP001499854"/>
    </source>
</evidence>
<dbReference type="EMBL" id="BAAAQM010000062">
    <property type="protein sequence ID" value="GAA1998600.1"/>
    <property type="molecule type" value="Genomic_DNA"/>
</dbReference>
<proteinExistence type="predicted"/>
<keyword evidence="2" id="KW-1185">Reference proteome</keyword>
<name>A0ABN2T5U8_9ACTN</name>
<accession>A0ABN2T5U8</accession>
<sequence>MAAAASVSPGTVALNVQPPEVVAIVVGAGAALLELAAALEELEELAAVPLVALVAEPLAPLLVAALVAPAPGVPRAAGFWSLEHPAAVSSRPVVARAVRALVAWFRFMSTNLDSPLSGL</sequence>